<dbReference type="Proteomes" id="UP000778970">
    <property type="component" value="Unassembled WGS sequence"/>
</dbReference>
<comment type="caution">
    <text evidence="3">The sequence shown here is derived from an EMBL/GenBank/DDBJ whole genome shotgun (WGS) entry which is preliminary data.</text>
</comment>
<reference evidence="3" key="1">
    <citation type="submission" date="2017-08" db="EMBL/GenBank/DDBJ databases">
        <authorList>
            <person name="Imhoff J.F."/>
            <person name="Rahn T."/>
            <person name="Kuenzel S."/>
            <person name="Neulinger S.C."/>
        </authorList>
    </citation>
    <scope>NUCLEOTIDE SEQUENCE</scope>
    <source>
        <strain evidence="3">DSM 9154</strain>
    </source>
</reference>
<feature type="compositionally biased region" description="Low complexity" evidence="1">
    <location>
        <begin position="157"/>
        <end position="181"/>
    </location>
</feature>
<dbReference type="EMBL" id="NRRE01000020">
    <property type="protein sequence ID" value="MBK1697139.1"/>
    <property type="molecule type" value="Genomic_DNA"/>
</dbReference>
<accession>A0A934V075</accession>
<protein>
    <submittedName>
        <fullName evidence="3">DUF4167 domain-containing protein</fullName>
    </submittedName>
</protein>
<organism evidence="3 4">
    <name type="scientific">Rhodovibrio salinarum</name>
    <dbReference type="NCBI Taxonomy" id="1087"/>
    <lineage>
        <taxon>Bacteria</taxon>
        <taxon>Pseudomonadati</taxon>
        <taxon>Pseudomonadota</taxon>
        <taxon>Alphaproteobacteria</taxon>
        <taxon>Rhodospirillales</taxon>
        <taxon>Rhodovibrionaceae</taxon>
        <taxon>Rhodovibrio</taxon>
    </lineage>
</organism>
<dbReference type="Pfam" id="PF13763">
    <property type="entry name" value="DUF4167"/>
    <property type="match status" value="1"/>
</dbReference>
<evidence type="ECO:0000259" key="2">
    <source>
        <dbReference type="Pfam" id="PF13763"/>
    </source>
</evidence>
<feature type="compositionally biased region" description="Basic and acidic residues" evidence="1">
    <location>
        <begin position="123"/>
        <end position="138"/>
    </location>
</feature>
<feature type="compositionally biased region" description="Basic residues" evidence="1">
    <location>
        <begin position="183"/>
        <end position="195"/>
    </location>
</feature>
<reference evidence="3" key="2">
    <citation type="journal article" date="2020" name="Microorganisms">
        <title>Osmotic Adaptation and Compatible Solute Biosynthesis of Phototrophic Bacteria as Revealed from Genome Analyses.</title>
        <authorList>
            <person name="Imhoff J.F."/>
            <person name="Rahn T."/>
            <person name="Kunzel S."/>
            <person name="Keller A."/>
            <person name="Neulinger S.C."/>
        </authorList>
    </citation>
    <scope>NUCLEOTIDE SEQUENCE</scope>
    <source>
        <strain evidence="3">DSM 9154</strain>
    </source>
</reference>
<keyword evidence="4" id="KW-1185">Reference proteome</keyword>
<dbReference type="InterPro" id="IPR025430">
    <property type="entry name" value="DUF4167"/>
</dbReference>
<gene>
    <name evidence="3" type="ORF">CKO21_07745</name>
</gene>
<dbReference type="RefSeq" id="WP_081728408.1">
    <property type="nucleotide sequence ID" value="NZ_NRRE01000020.1"/>
</dbReference>
<sequence>MKQGSSGGGRRPRGRSGGGGGGGRKNVPLKNQNFDSNGPDVRVRGNATQVYEKYLALARDASSAGDRVIAESYYQHAEHYYRIINENTDPSYEDLYGREPNGYDGQDEEDYEDDGARQQARGTRQERRERYEQDERRRQQPQSNGQGYHVNGGGDAGEANGAPQPAADGADAQGSAEADGGSRAKRGRGRPRRNKNAQGGDGNGESNGEDTAVSDAPDTGSGQPADNASSEDSA</sequence>
<evidence type="ECO:0000256" key="1">
    <source>
        <dbReference type="SAM" id="MobiDB-lite"/>
    </source>
</evidence>
<feature type="compositionally biased region" description="Polar residues" evidence="1">
    <location>
        <begin position="220"/>
        <end position="234"/>
    </location>
</feature>
<feature type="compositionally biased region" description="Gly residues" evidence="1">
    <location>
        <begin position="1"/>
        <end position="24"/>
    </location>
</feature>
<name>A0A934V075_9PROT</name>
<evidence type="ECO:0000313" key="4">
    <source>
        <dbReference type="Proteomes" id="UP000778970"/>
    </source>
</evidence>
<feature type="domain" description="DUF4167" evidence="2">
    <location>
        <begin position="13"/>
        <end position="88"/>
    </location>
</feature>
<feature type="region of interest" description="Disordered" evidence="1">
    <location>
        <begin position="1"/>
        <end position="45"/>
    </location>
</feature>
<evidence type="ECO:0000313" key="3">
    <source>
        <dbReference type="EMBL" id="MBK1697139.1"/>
    </source>
</evidence>
<feature type="region of interest" description="Disordered" evidence="1">
    <location>
        <begin position="85"/>
        <end position="234"/>
    </location>
</feature>
<proteinExistence type="predicted"/>
<dbReference type="AlphaFoldDB" id="A0A934V075"/>